<dbReference type="InterPro" id="IPR052920">
    <property type="entry name" value="DNA-binding_regulatory"/>
</dbReference>
<gene>
    <name evidence="3" type="ORF">HF964_03925</name>
</gene>
<keyword evidence="3" id="KW-0378">Hydrolase</keyword>
<sequence length="313" mass="34991">MSKTRKIITWIVGIVAIIAITLVASSMYFFHVAEVRAPKTFIKSAVIKKNNPTFSYDAKFNKQHKEVWHQTTPGGLKLDAWYVANPIKTNKTVVIAHGFAGNKARMAMYGQMFLNLGYNVLIPDDRAAGQSDGNLIGFGWTDRKDYVRWINQVVEKNPQVEIAMFGVSMGGATTMMTAGEKLPNNVKVFIEDCGYDTVKNEIDFQAKSMYNLPVIPRFPLVDIVSGISKLRAGYTYGEASSVAQLHKNHLPMLFIHGGDDKFVPTAMAYKNYEATQGPKELWIVPGAAHAMSFEKNPVKYAGKVQSFLDRYFQ</sequence>
<keyword evidence="1" id="KW-0472">Membrane</keyword>
<dbReference type="Proteomes" id="UP000549765">
    <property type="component" value="Unassembled WGS sequence"/>
</dbReference>
<dbReference type="InterPro" id="IPR022742">
    <property type="entry name" value="Hydrolase_4"/>
</dbReference>
<dbReference type="EMBL" id="JAAXPN010000002">
    <property type="protein sequence ID" value="NKZ23957.1"/>
    <property type="molecule type" value="Genomic_DNA"/>
</dbReference>
<organism evidence="3 4">
    <name type="scientific">Periweissella fabalis</name>
    <dbReference type="NCBI Taxonomy" id="1070421"/>
    <lineage>
        <taxon>Bacteria</taxon>
        <taxon>Bacillati</taxon>
        <taxon>Bacillota</taxon>
        <taxon>Bacilli</taxon>
        <taxon>Lactobacillales</taxon>
        <taxon>Lactobacillaceae</taxon>
        <taxon>Periweissella</taxon>
    </lineage>
</organism>
<comment type="caution">
    <text evidence="3">The sequence shown here is derived from an EMBL/GenBank/DDBJ whole genome shotgun (WGS) entry which is preliminary data.</text>
</comment>
<evidence type="ECO:0000259" key="2">
    <source>
        <dbReference type="Pfam" id="PF12146"/>
    </source>
</evidence>
<dbReference type="Gene3D" id="3.40.50.1820">
    <property type="entry name" value="alpha/beta hydrolase"/>
    <property type="match status" value="1"/>
</dbReference>
<dbReference type="Pfam" id="PF12146">
    <property type="entry name" value="Hydrolase_4"/>
    <property type="match status" value="1"/>
</dbReference>
<proteinExistence type="predicted"/>
<dbReference type="AlphaFoldDB" id="A0A7X6S3G3"/>
<protein>
    <submittedName>
        <fullName evidence="3">Alpha/beta hydrolase</fullName>
    </submittedName>
</protein>
<name>A0A7X6S3G3_9LACO</name>
<keyword evidence="1" id="KW-1133">Transmembrane helix</keyword>
<evidence type="ECO:0000313" key="3">
    <source>
        <dbReference type="EMBL" id="NKZ23957.1"/>
    </source>
</evidence>
<keyword evidence="1" id="KW-0812">Transmembrane</keyword>
<dbReference type="PANTHER" id="PTHR43358">
    <property type="entry name" value="ALPHA/BETA-HYDROLASE"/>
    <property type="match status" value="1"/>
</dbReference>
<keyword evidence="4" id="KW-1185">Reference proteome</keyword>
<dbReference type="RefSeq" id="WP_168721756.1">
    <property type="nucleotide sequence ID" value="NZ_JAAXPN010000002.1"/>
</dbReference>
<dbReference type="PANTHER" id="PTHR43358:SF4">
    <property type="entry name" value="ALPHA_BETA HYDROLASE FOLD-1 DOMAIN-CONTAINING PROTEIN"/>
    <property type="match status" value="1"/>
</dbReference>
<dbReference type="GO" id="GO:0016787">
    <property type="term" value="F:hydrolase activity"/>
    <property type="evidence" value="ECO:0007669"/>
    <property type="project" value="UniProtKB-KW"/>
</dbReference>
<evidence type="ECO:0000313" key="4">
    <source>
        <dbReference type="Proteomes" id="UP000549765"/>
    </source>
</evidence>
<evidence type="ECO:0000256" key="1">
    <source>
        <dbReference type="SAM" id="Phobius"/>
    </source>
</evidence>
<feature type="transmembrane region" description="Helical" evidence="1">
    <location>
        <begin position="7"/>
        <end position="30"/>
    </location>
</feature>
<dbReference type="SUPFAM" id="SSF53474">
    <property type="entry name" value="alpha/beta-Hydrolases"/>
    <property type="match status" value="1"/>
</dbReference>
<feature type="domain" description="Serine aminopeptidase S33" evidence="2">
    <location>
        <begin position="89"/>
        <end position="187"/>
    </location>
</feature>
<dbReference type="InterPro" id="IPR029058">
    <property type="entry name" value="AB_hydrolase_fold"/>
</dbReference>
<reference evidence="3 4" key="1">
    <citation type="submission" date="2020-04" db="EMBL/GenBank/DDBJ databases">
        <title>MicrobeNet Type strains.</title>
        <authorList>
            <person name="Nicholson A.C."/>
        </authorList>
    </citation>
    <scope>NUCLEOTIDE SEQUENCE [LARGE SCALE GENOMIC DNA]</scope>
    <source>
        <strain evidence="3 4">CCUG 61472</strain>
    </source>
</reference>
<accession>A0A7X6S3G3</accession>